<dbReference type="PANTHER" id="PTHR19441:SF97">
    <property type="entry name" value="WAP FOUR-DISULFIDE CORE DOMAIN PROTEIN 3"/>
    <property type="match status" value="1"/>
</dbReference>
<dbReference type="SUPFAM" id="SSF57256">
    <property type="entry name" value="Elafin-like"/>
    <property type="match status" value="1"/>
</dbReference>
<dbReference type="FunFam" id="4.10.75.10:FF:000001">
    <property type="entry name" value="Anosmin 1"/>
    <property type="match status" value="1"/>
</dbReference>
<reference evidence="3" key="1">
    <citation type="submission" date="2025-08" db="UniProtKB">
        <authorList>
            <consortium name="Ensembl"/>
        </authorList>
    </citation>
    <scope>IDENTIFICATION</scope>
</reference>
<evidence type="ECO:0000313" key="4">
    <source>
        <dbReference type="Proteomes" id="UP000694385"/>
    </source>
</evidence>
<dbReference type="Gene3D" id="4.10.75.10">
    <property type="entry name" value="Elafin-like"/>
    <property type="match status" value="1"/>
</dbReference>
<dbReference type="GO" id="GO:0004867">
    <property type="term" value="F:serine-type endopeptidase inhibitor activity"/>
    <property type="evidence" value="ECO:0007669"/>
    <property type="project" value="TreeGrafter"/>
</dbReference>
<accession>A0A8C5LHI3</accession>
<gene>
    <name evidence="3" type="primary">LOC101595656</name>
</gene>
<dbReference type="GO" id="GO:0045087">
    <property type="term" value="P:innate immune response"/>
    <property type="evidence" value="ECO:0007669"/>
    <property type="project" value="TreeGrafter"/>
</dbReference>
<reference evidence="3" key="2">
    <citation type="submission" date="2025-09" db="UniProtKB">
        <authorList>
            <consortium name="Ensembl"/>
        </authorList>
    </citation>
    <scope>IDENTIFICATION</scope>
</reference>
<dbReference type="GO" id="GO:0019731">
    <property type="term" value="P:antibacterial humoral response"/>
    <property type="evidence" value="ECO:0007669"/>
    <property type="project" value="TreeGrafter"/>
</dbReference>
<dbReference type="GeneTree" id="ENSGT01110000267921"/>
<dbReference type="InterPro" id="IPR036645">
    <property type="entry name" value="Elafin-like_sf"/>
</dbReference>
<dbReference type="CDD" id="cd00199">
    <property type="entry name" value="WAP"/>
    <property type="match status" value="1"/>
</dbReference>
<feature type="domain" description="WAP" evidence="2">
    <location>
        <begin position="1"/>
        <end position="47"/>
    </location>
</feature>
<dbReference type="GO" id="GO:0005615">
    <property type="term" value="C:extracellular space"/>
    <property type="evidence" value="ECO:0007669"/>
    <property type="project" value="TreeGrafter"/>
</dbReference>
<sequence>QEKPGACPKVRPGNVGICEERCSGDNSCPKKMKCCSNGCGHVCMQPVFH</sequence>
<protein>
    <submittedName>
        <fullName evidence="3">WAP four-disulfide core domain protein 18-like</fullName>
    </submittedName>
</protein>
<dbReference type="SMART" id="SM00217">
    <property type="entry name" value="WAP"/>
    <property type="match status" value="1"/>
</dbReference>
<dbReference type="Proteomes" id="UP000694385">
    <property type="component" value="Unassembled WGS sequence"/>
</dbReference>
<dbReference type="PANTHER" id="PTHR19441">
    <property type="entry name" value="WHEY ACDIC PROTEIN WAP"/>
    <property type="match status" value="1"/>
</dbReference>
<dbReference type="AlphaFoldDB" id="A0A8C5LHI3"/>
<keyword evidence="1" id="KW-0646">Protease inhibitor</keyword>
<keyword evidence="4" id="KW-1185">Reference proteome</keyword>
<dbReference type="Pfam" id="PF00095">
    <property type="entry name" value="WAP"/>
    <property type="match status" value="1"/>
</dbReference>
<evidence type="ECO:0000259" key="2">
    <source>
        <dbReference type="PROSITE" id="PS51390"/>
    </source>
</evidence>
<evidence type="ECO:0000256" key="1">
    <source>
        <dbReference type="ARBA" id="ARBA00022690"/>
    </source>
</evidence>
<proteinExistence type="predicted"/>
<dbReference type="InterPro" id="IPR050514">
    <property type="entry name" value="WAP_four-disulfide_core"/>
</dbReference>
<dbReference type="InterPro" id="IPR008197">
    <property type="entry name" value="WAP_dom"/>
</dbReference>
<dbReference type="Ensembl" id="ENSJJAT00000029914.1">
    <property type="protein sequence ID" value="ENSJJAP00000023337.1"/>
    <property type="gene ID" value="ENSJJAG00000023138.1"/>
</dbReference>
<name>A0A8C5LHI3_JACJA</name>
<dbReference type="PROSITE" id="PS51390">
    <property type="entry name" value="WAP"/>
    <property type="match status" value="1"/>
</dbReference>
<evidence type="ECO:0000313" key="3">
    <source>
        <dbReference type="Ensembl" id="ENSJJAP00000023337.1"/>
    </source>
</evidence>
<dbReference type="PRINTS" id="PR00003">
    <property type="entry name" value="4DISULPHCORE"/>
</dbReference>
<organism evidence="3 4">
    <name type="scientific">Jaculus jaculus</name>
    <name type="common">Lesser Egyptian jerboa</name>
    <dbReference type="NCBI Taxonomy" id="51337"/>
    <lineage>
        <taxon>Eukaryota</taxon>
        <taxon>Metazoa</taxon>
        <taxon>Chordata</taxon>
        <taxon>Craniata</taxon>
        <taxon>Vertebrata</taxon>
        <taxon>Euteleostomi</taxon>
        <taxon>Mammalia</taxon>
        <taxon>Eutheria</taxon>
        <taxon>Euarchontoglires</taxon>
        <taxon>Glires</taxon>
        <taxon>Rodentia</taxon>
        <taxon>Myomorpha</taxon>
        <taxon>Dipodoidea</taxon>
        <taxon>Dipodidae</taxon>
        <taxon>Dipodinae</taxon>
        <taxon>Jaculus</taxon>
    </lineage>
</organism>